<dbReference type="PROSITE" id="PS50937">
    <property type="entry name" value="HTH_MERR_2"/>
    <property type="match status" value="1"/>
</dbReference>
<dbReference type="PANTHER" id="PTHR30087:SF0">
    <property type="entry name" value="INNER MEMBRANE PROTEIN"/>
    <property type="match status" value="1"/>
</dbReference>
<reference evidence="2 3" key="1">
    <citation type="journal article" date="2017" name="Curr. Biol.">
        <title>Genome architecture and evolution of a unichromosomal asexual nematode.</title>
        <authorList>
            <person name="Fradin H."/>
            <person name="Zegar C."/>
            <person name="Gutwein M."/>
            <person name="Lucas J."/>
            <person name="Kovtun M."/>
            <person name="Corcoran D."/>
            <person name="Baugh L.R."/>
            <person name="Kiontke K."/>
            <person name="Gunsalus K."/>
            <person name="Fitch D.H."/>
            <person name="Piano F."/>
        </authorList>
    </citation>
    <scope>NUCLEOTIDE SEQUENCE [LARGE SCALE GENOMIC DNA]</scope>
    <source>
        <strain evidence="2">PF1309</strain>
    </source>
</reference>
<dbReference type="Gene3D" id="1.10.1660.10">
    <property type="match status" value="1"/>
</dbReference>
<dbReference type="GO" id="GO:0006355">
    <property type="term" value="P:regulation of DNA-templated transcription"/>
    <property type="evidence" value="ECO:0007669"/>
    <property type="project" value="InterPro"/>
</dbReference>
<proteinExistence type="predicted"/>
<dbReference type="STRING" id="2018661.A0A2A2KC31"/>
<dbReference type="Pfam" id="PF04463">
    <property type="entry name" value="2-thiour_desulf"/>
    <property type="match status" value="1"/>
</dbReference>
<dbReference type="GO" id="GO:0003677">
    <property type="term" value="F:DNA binding"/>
    <property type="evidence" value="ECO:0007669"/>
    <property type="project" value="InterPro"/>
</dbReference>
<keyword evidence="3" id="KW-1185">Reference proteome</keyword>
<name>A0A2A2KC31_9BILA</name>
<feature type="domain" description="HTH merR-type" evidence="1">
    <location>
        <begin position="486"/>
        <end position="555"/>
    </location>
</feature>
<evidence type="ECO:0000313" key="2">
    <source>
        <dbReference type="EMBL" id="PAV71505.1"/>
    </source>
</evidence>
<dbReference type="InterPro" id="IPR007553">
    <property type="entry name" value="2-thiour_desulf"/>
</dbReference>
<dbReference type="InterPro" id="IPR009061">
    <property type="entry name" value="DNA-bd_dom_put_sf"/>
</dbReference>
<dbReference type="EMBL" id="LIAE01009012">
    <property type="protein sequence ID" value="PAV71505.1"/>
    <property type="molecule type" value="Genomic_DNA"/>
</dbReference>
<gene>
    <name evidence="2" type="ORF">WR25_16092</name>
</gene>
<dbReference type="InterPro" id="IPR000551">
    <property type="entry name" value="MerR-type_HTH_dom"/>
</dbReference>
<sequence length="729" mass="81690">MPGPSTLVQHWVASGWAAQWKPQLYNYRDGELTPSPDEQVRWVGVPRMSAITRGLLKDVTATPLLAAAPKLAAVAAGVQMEPTWAIALGFETPLDTPMQGCFVQANPLDWLARNRSKPGRDAHLDTWVLHATSDWSKQHIDLAKEEVIEQLWGAFAEMLSCSVPAPTFALAHRWLYARPAVNHEWGTLADADLGLYACGDWCLSGRVEACTSISETAMNAPLSSRKPRLAISACLTGLNVRYNAGHKASSLCLDLLDEHFDWVPLCPEVAIGLGTPREPIRLVGDPEHPVVTGTLNSTTDFTGPLREYGEQMAEQIDDICGYIFMQKSPSCGLERVKVYQDEGRPAQRAGRGVYAAAFCARRPDLPVEEEGRLHDPVLRENFIARVYTYADWQSQLRQGLSRGALTRFHARYKYLLMAHNPQAYRSLGRLLGSLNRDDDPAHIADKAELQQLIGQYQKGVVPLVVPSRTCNPIRKTLDYAMPSDELLPIGEVARLTGVNPVTLRAWERRYGLIKPQRTPKGHRLYSQDQVQRVQAALCWLERGAAISQVRELLDGSTNTPPTLQGEWGERIEQMITATTRLAQRPLDQLLNQMMALYPAVTVCERLLLPLLEALTSRWQTHFDARLEQFWLCAWLLSSNGHHLEILEWSVEPRQLRLAVDRLRPHTLLLHLGRRPDLTALGRALRETNVKKLLGGSTVTLHEAELRALPLTDLYLFDSPQAALRRFQQP</sequence>
<protein>
    <recommendedName>
        <fullName evidence="1">HTH merR-type domain-containing protein</fullName>
    </recommendedName>
</protein>
<evidence type="ECO:0000259" key="1">
    <source>
        <dbReference type="PROSITE" id="PS50937"/>
    </source>
</evidence>
<dbReference type="SMART" id="SM00422">
    <property type="entry name" value="HTH_MERR"/>
    <property type="match status" value="1"/>
</dbReference>
<dbReference type="OrthoDB" id="2161133at2759"/>
<dbReference type="PROSITE" id="PS00552">
    <property type="entry name" value="HTH_MERR_1"/>
    <property type="match status" value="1"/>
</dbReference>
<organism evidence="2 3">
    <name type="scientific">Diploscapter pachys</name>
    <dbReference type="NCBI Taxonomy" id="2018661"/>
    <lineage>
        <taxon>Eukaryota</taxon>
        <taxon>Metazoa</taxon>
        <taxon>Ecdysozoa</taxon>
        <taxon>Nematoda</taxon>
        <taxon>Chromadorea</taxon>
        <taxon>Rhabditida</taxon>
        <taxon>Rhabditina</taxon>
        <taxon>Rhabditomorpha</taxon>
        <taxon>Rhabditoidea</taxon>
        <taxon>Rhabditidae</taxon>
        <taxon>Diploscapter</taxon>
    </lineage>
</organism>
<dbReference type="AlphaFoldDB" id="A0A2A2KC31"/>
<dbReference type="CDD" id="cd01104">
    <property type="entry name" value="HTH_MlrA-CarA"/>
    <property type="match status" value="1"/>
</dbReference>
<dbReference type="Pfam" id="PF13411">
    <property type="entry name" value="MerR_1"/>
    <property type="match status" value="1"/>
</dbReference>
<dbReference type="SUPFAM" id="SSF46955">
    <property type="entry name" value="Putative DNA-binding domain"/>
    <property type="match status" value="1"/>
</dbReference>
<accession>A0A2A2KC31</accession>
<dbReference type="PANTHER" id="PTHR30087">
    <property type="entry name" value="INNER MEMBRANE PROTEIN"/>
    <property type="match status" value="1"/>
</dbReference>
<evidence type="ECO:0000313" key="3">
    <source>
        <dbReference type="Proteomes" id="UP000218231"/>
    </source>
</evidence>
<comment type="caution">
    <text evidence="2">The sequence shown here is derived from an EMBL/GenBank/DDBJ whole genome shotgun (WGS) entry which is preliminary data.</text>
</comment>
<dbReference type="Gene3D" id="3.90.660.10">
    <property type="match status" value="1"/>
</dbReference>
<dbReference type="Proteomes" id="UP000218231">
    <property type="component" value="Unassembled WGS sequence"/>
</dbReference>